<evidence type="ECO:0000313" key="6">
    <source>
        <dbReference type="Proteomes" id="UP001160390"/>
    </source>
</evidence>
<accession>A0AA35LUH1</accession>
<dbReference type="Gene3D" id="3.20.20.60">
    <property type="entry name" value="Phosphoenolpyruvate-binding domains"/>
    <property type="match status" value="1"/>
</dbReference>
<feature type="domain" description="HpcH/HpaI aldolase/citrate lyase" evidence="4">
    <location>
        <begin position="39"/>
        <end position="257"/>
    </location>
</feature>
<keyword evidence="2" id="KW-0479">Metal-binding</keyword>
<keyword evidence="6" id="KW-1185">Reference proteome</keyword>
<keyword evidence="3" id="KW-0456">Lyase</keyword>
<name>A0AA35LUH1_9HYPO</name>
<evidence type="ECO:0000259" key="4">
    <source>
        <dbReference type="Pfam" id="PF03328"/>
    </source>
</evidence>
<dbReference type="PANTHER" id="PTHR30502:SF0">
    <property type="entry name" value="PHOSPHOENOLPYRUVATE CARBOXYLASE FAMILY PROTEIN"/>
    <property type="match status" value="1"/>
</dbReference>
<dbReference type="InterPro" id="IPR015813">
    <property type="entry name" value="Pyrv/PenolPyrv_kinase-like_dom"/>
</dbReference>
<dbReference type="SUPFAM" id="SSF51621">
    <property type="entry name" value="Phosphoenolpyruvate/pyruvate domain"/>
    <property type="match status" value="1"/>
</dbReference>
<evidence type="ECO:0000256" key="3">
    <source>
        <dbReference type="ARBA" id="ARBA00023239"/>
    </source>
</evidence>
<dbReference type="InterPro" id="IPR050251">
    <property type="entry name" value="HpcH-HpaI_aldolase"/>
</dbReference>
<evidence type="ECO:0000256" key="2">
    <source>
        <dbReference type="ARBA" id="ARBA00022723"/>
    </source>
</evidence>
<proteinExistence type="inferred from homology"/>
<dbReference type="InterPro" id="IPR005000">
    <property type="entry name" value="Aldolase/citrate-lyase_domain"/>
</dbReference>
<reference evidence="5" key="1">
    <citation type="submission" date="2023-01" db="EMBL/GenBank/DDBJ databases">
        <authorList>
            <person name="Piombo E."/>
        </authorList>
    </citation>
    <scope>NUCLEOTIDE SEQUENCE</scope>
</reference>
<dbReference type="InterPro" id="IPR040442">
    <property type="entry name" value="Pyrv_kinase-like_dom_sf"/>
</dbReference>
<dbReference type="AlphaFoldDB" id="A0AA35LUH1"/>
<dbReference type="GO" id="GO:0046872">
    <property type="term" value="F:metal ion binding"/>
    <property type="evidence" value="ECO:0007669"/>
    <property type="project" value="UniProtKB-KW"/>
</dbReference>
<protein>
    <recommendedName>
        <fullName evidence="4">HpcH/HpaI aldolase/citrate lyase domain-containing protein</fullName>
    </recommendedName>
</protein>
<dbReference type="Pfam" id="PF03328">
    <property type="entry name" value="HpcH_HpaI"/>
    <property type="match status" value="1"/>
</dbReference>
<dbReference type="GO" id="GO:0005737">
    <property type="term" value="C:cytoplasm"/>
    <property type="evidence" value="ECO:0007669"/>
    <property type="project" value="TreeGrafter"/>
</dbReference>
<dbReference type="Proteomes" id="UP001160390">
    <property type="component" value="Unassembled WGS sequence"/>
</dbReference>
<gene>
    <name evidence="5" type="ORF">CCHLO57077_00017736</name>
</gene>
<dbReference type="PANTHER" id="PTHR30502">
    <property type="entry name" value="2-KETO-3-DEOXY-L-RHAMNONATE ALDOLASE"/>
    <property type="match status" value="1"/>
</dbReference>
<dbReference type="GO" id="GO:0016832">
    <property type="term" value="F:aldehyde-lyase activity"/>
    <property type="evidence" value="ECO:0007669"/>
    <property type="project" value="TreeGrafter"/>
</dbReference>
<dbReference type="EMBL" id="CABFNP030000633">
    <property type="protein sequence ID" value="CAI6068293.1"/>
    <property type="molecule type" value="Genomic_DNA"/>
</dbReference>
<evidence type="ECO:0000313" key="5">
    <source>
        <dbReference type="EMBL" id="CAI6068293.1"/>
    </source>
</evidence>
<evidence type="ECO:0000256" key="1">
    <source>
        <dbReference type="ARBA" id="ARBA00005568"/>
    </source>
</evidence>
<comment type="caution">
    <text evidence="5">The sequence shown here is derived from an EMBL/GenBank/DDBJ whole genome shotgun (WGS) entry which is preliminary data.</text>
</comment>
<sequence>MAKSPVVDRTGKTRLRESLERAKRGQGPSIGQWLEFPGYSLAKTVAPLGEDWVLIDTEHGNITDNEMALQVAAVASSGASPIVRTVGSEPWMIKRVLDCGAHAIMVPMCETKEQAESIVQCCKYLSPRWPQGNRPAGAMFAPPAFSQNDREYLLTANENVMVCVQIESRKGVENVERIAAVEGIDMIFVGPNDLAASMGHVAFDHESIPEVQEAIAHVLKVGLAADKFVGHFAVNAEAAAKRIHQGFHFVNCGADIVALTAWMTGEMGKLKHLVGIDS</sequence>
<organism evidence="5 6">
    <name type="scientific">Clonostachys chloroleuca</name>
    <dbReference type="NCBI Taxonomy" id="1926264"/>
    <lineage>
        <taxon>Eukaryota</taxon>
        <taxon>Fungi</taxon>
        <taxon>Dikarya</taxon>
        <taxon>Ascomycota</taxon>
        <taxon>Pezizomycotina</taxon>
        <taxon>Sordariomycetes</taxon>
        <taxon>Hypocreomycetidae</taxon>
        <taxon>Hypocreales</taxon>
        <taxon>Bionectriaceae</taxon>
        <taxon>Clonostachys</taxon>
    </lineage>
</organism>
<comment type="similarity">
    <text evidence="1">Belongs to the HpcH/HpaI aldolase family.</text>
</comment>